<keyword evidence="3" id="KW-1185">Reference proteome</keyword>
<keyword evidence="1" id="KW-1133">Transmembrane helix</keyword>
<accession>A0ABS7KUZ2</accession>
<protein>
    <submittedName>
        <fullName evidence="2">Uncharacterized protein</fullName>
    </submittedName>
</protein>
<name>A0ABS7KUZ2_CLOSR</name>
<sequence length="291" mass="34490">MKLSKGQIILLIITGVIVIGNFIYFQISKIDEPIFIKRYSELFYDTNINLEFIRNNTSTKETEEDFFEINSTRNIMNIEFPEINKSYDMVSYSYNEVKNKYEYLTYRLGVNRDGEEAELYDYINKNGPVKLTRAILNTYDGKTYDIDLGEIILNPFKTNANILVQERGGYSESYNENSMIWAANKDIHINKIESRYLEDLKKYYDFSLLIGDEKIAIDKIEYPFSIKENITFRFSFAKKKGIDINVKNIYDTEIKIEIEDNDKNKQNLYVRIRSINPYDMLNERNILKLKY</sequence>
<organism evidence="2 3">
    <name type="scientific">Clostridium sardiniense</name>
    <name type="common">Clostridium absonum</name>
    <dbReference type="NCBI Taxonomy" id="29369"/>
    <lineage>
        <taxon>Bacteria</taxon>
        <taxon>Bacillati</taxon>
        <taxon>Bacillota</taxon>
        <taxon>Clostridia</taxon>
        <taxon>Eubacteriales</taxon>
        <taxon>Clostridiaceae</taxon>
        <taxon>Clostridium</taxon>
    </lineage>
</organism>
<dbReference type="EMBL" id="JAIKTU010000003">
    <property type="protein sequence ID" value="MBY0754636.1"/>
    <property type="molecule type" value="Genomic_DNA"/>
</dbReference>
<keyword evidence="1" id="KW-0812">Transmembrane</keyword>
<keyword evidence="1" id="KW-0472">Membrane</keyword>
<reference evidence="2 3" key="1">
    <citation type="journal article" date="2021" name="Cell Host Microbe">
        <title>in vivo commensal control of Clostridioides difficile virulence.</title>
        <authorList>
            <person name="Girinathan B.P."/>
            <person name="Dibenedetto N."/>
            <person name="Worley J.N."/>
            <person name="Peltier J."/>
            <person name="Arrieta-Ortiz M.L."/>
            <person name="Rupa Christinal Immanuel S."/>
            <person name="Lavin R."/>
            <person name="Delaney M.L."/>
            <person name="Cummins C."/>
            <person name="Hoffmann M."/>
            <person name="Luo Y."/>
            <person name="Gonzalez-Escalona N."/>
            <person name="Allard M."/>
            <person name="Onderdonk A.B."/>
            <person name="Gerber G.K."/>
            <person name="Sonenshein A.L."/>
            <person name="Baliga N."/>
            <person name="Dupuy B."/>
            <person name="Bry L."/>
        </authorList>
    </citation>
    <scope>NUCLEOTIDE SEQUENCE [LARGE SCALE GENOMIC DNA]</scope>
    <source>
        <strain evidence="2 3">DSM 599</strain>
    </source>
</reference>
<comment type="caution">
    <text evidence="2">The sequence shown here is derived from an EMBL/GenBank/DDBJ whole genome shotgun (WGS) entry which is preliminary data.</text>
</comment>
<proteinExistence type="predicted"/>
<evidence type="ECO:0000256" key="1">
    <source>
        <dbReference type="SAM" id="Phobius"/>
    </source>
</evidence>
<evidence type="ECO:0000313" key="3">
    <source>
        <dbReference type="Proteomes" id="UP001299068"/>
    </source>
</evidence>
<feature type="transmembrane region" description="Helical" evidence="1">
    <location>
        <begin position="7"/>
        <end position="27"/>
    </location>
</feature>
<gene>
    <name evidence="2" type="ORF">K5V21_04115</name>
</gene>
<evidence type="ECO:0000313" key="2">
    <source>
        <dbReference type="EMBL" id="MBY0754636.1"/>
    </source>
</evidence>
<dbReference type="Proteomes" id="UP001299068">
    <property type="component" value="Unassembled WGS sequence"/>
</dbReference>
<dbReference type="RefSeq" id="WP_221859439.1">
    <property type="nucleotide sequence ID" value="NZ_JAIKTU010000003.1"/>
</dbReference>